<evidence type="ECO:0000256" key="7">
    <source>
        <dbReference type="SAM" id="MobiDB-lite"/>
    </source>
</evidence>
<feature type="compositionally biased region" description="Basic and acidic residues" evidence="7">
    <location>
        <begin position="243"/>
        <end position="255"/>
    </location>
</feature>
<evidence type="ECO:0000256" key="2">
    <source>
        <dbReference type="ARBA" id="ARBA00004496"/>
    </source>
</evidence>
<dbReference type="InterPro" id="IPR041481">
    <property type="entry name" value="CSN7_helixI"/>
</dbReference>
<evidence type="ECO:0000259" key="8">
    <source>
        <dbReference type="PROSITE" id="PS50250"/>
    </source>
</evidence>
<evidence type="ECO:0000256" key="3">
    <source>
        <dbReference type="ARBA" id="ARBA00008482"/>
    </source>
</evidence>
<accession>A0A0A1X9I3</accession>
<dbReference type="AlphaFoldDB" id="A0A0A1X9I3"/>
<feature type="compositionally biased region" description="Basic residues" evidence="7">
    <location>
        <begin position="256"/>
        <end position="269"/>
    </location>
</feature>
<gene>
    <name evidence="9" type="primary">CSN7_1</name>
    <name evidence="9" type="ORF">g.20598</name>
</gene>
<keyword evidence="4" id="KW-0963">Cytoplasm</keyword>
<dbReference type="Pfam" id="PF18392">
    <property type="entry name" value="CSN7a_helixI"/>
    <property type="match status" value="1"/>
</dbReference>
<keyword evidence="5" id="KW-0736">Signalosome</keyword>
<feature type="region of interest" description="Disordered" evidence="7">
    <location>
        <begin position="240"/>
        <end position="312"/>
    </location>
</feature>
<dbReference type="SMART" id="SM00088">
    <property type="entry name" value="PINT"/>
    <property type="match status" value="1"/>
</dbReference>
<keyword evidence="6" id="KW-0539">Nucleus</keyword>
<reference evidence="9" key="2">
    <citation type="journal article" date="2015" name="Gigascience">
        <title>Reconstructing a comprehensive transcriptome assembly of a white-pupal translocated strain of the pest fruit fly Bactrocera cucurbitae.</title>
        <authorList>
            <person name="Sim S.B."/>
            <person name="Calla B."/>
            <person name="Hall B."/>
            <person name="DeRego T."/>
            <person name="Geib S.M."/>
        </authorList>
    </citation>
    <scope>NUCLEOTIDE SEQUENCE</scope>
</reference>
<dbReference type="InterPro" id="IPR000717">
    <property type="entry name" value="PCI_dom"/>
</dbReference>
<comment type="subcellular location">
    <subcellularLocation>
        <location evidence="2">Cytoplasm</location>
    </subcellularLocation>
    <subcellularLocation>
        <location evidence="1">Nucleus</location>
    </subcellularLocation>
</comment>
<dbReference type="PROSITE" id="PS50250">
    <property type="entry name" value="PCI"/>
    <property type="match status" value="1"/>
</dbReference>
<dbReference type="PANTHER" id="PTHR15350:SF5">
    <property type="entry name" value="COP9 SIGNALOSOME COMPLEX SUBUNIT 7"/>
    <property type="match status" value="1"/>
</dbReference>
<dbReference type="OrthoDB" id="10265275at2759"/>
<sequence>MTQDILMKNDEPTATNDASRNQLKQYCATAKSSTGLQLLDVVRQVLEAPSIYVFGELLALPNVQELKVGPNSKYLNTLNLFAYGTYKQYRQQPGEYLDLTATMLKKLQHLTIVSLAIKNKCIPYEVLLEELEINNVRHLEDVIIEAIYADIIHGKLFQNNRFLEIDYAQGRDIPPGYTSKIAQTLSQWVESCDAISNCIDMQITRANLEKARSLKNKDHIEQEIINLKKVLKTQISDNDDSMQIDRESSSLDLRRKPFKTKGSRLHHAPMGKLTGKAATAADAGGNMVTGSADSDGDGETSRRGTVTMAPANSSSITSTWLKAFTQSFDKE</sequence>
<evidence type="ECO:0000256" key="6">
    <source>
        <dbReference type="ARBA" id="ARBA00023242"/>
    </source>
</evidence>
<comment type="similarity">
    <text evidence="3">Belongs to the CSN7/EIF3M family. CSN7 subfamily.</text>
</comment>
<proteinExistence type="inferred from homology"/>
<organism evidence="9">
    <name type="scientific">Zeugodacus cucurbitae</name>
    <name type="common">Melon fruit fly</name>
    <name type="synonym">Bactrocera cucurbitae</name>
    <dbReference type="NCBI Taxonomy" id="28588"/>
    <lineage>
        <taxon>Eukaryota</taxon>
        <taxon>Metazoa</taxon>
        <taxon>Ecdysozoa</taxon>
        <taxon>Arthropoda</taxon>
        <taxon>Hexapoda</taxon>
        <taxon>Insecta</taxon>
        <taxon>Pterygota</taxon>
        <taxon>Neoptera</taxon>
        <taxon>Endopterygota</taxon>
        <taxon>Diptera</taxon>
        <taxon>Brachycera</taxon>
        <taxon>Muscomorpha</taxon>
        <taxon>Tephritoidea</taxon>
        <taxon>Tephritidae</taxon>
        <taxon>Zeugodacus</taxon>
        <taxon>Zeugodacus</taxon>
    </lineage>
</organism>
<evidence type="ECO:0000256" key="1">
    <source>
        <dbReference type="ARBA" id="ARBA00004123"/>
    </source>
</evidence>
<evidence type="ECO:0000313" key="9">
    <source>
        <dbReference type="EMBL" id="JAD07606.1"/>
    </source>
</evidence>
<feature type="compositionally biased region" description="Low complexity" evidence="7">
    <location>
        <begin position="271"/>
        <end position="285"/>
    </location>
</feature>
<reference evidence="9" key="1">
    <citation type="submission" date="2014-11" db="EMBL/GenBank/DDBJ databases">
        <authorList>
            <person name="Geib S."/>
        </authorList>
    </citation>
    <scope>NUCLEOTIDE SEQUENCE</scope>
</reference>
<dbReference type="Pfam" id="PF22061">
    <property type="entry name" value="CSN7_HB_subdom"/>
    <property type="match status" value="1"/>
</dbReference>
<feature type="domain" description="PCI" evidence="8">
    <location>
        <begin position="14"/>
        <end position="170"/>
    </location>
</feature>
<dbReference type="GO" id="GO:0005737">
    <property type="term" value="C:cytoplasm"/>
    <property type="evidence" value="ECO:0007669"/>
    <property type="project" value="UniProtKB-SubCell"/>
</dbReference>
<evidence type="ECO:0000256" key="4">
    <source>
        <dbReference type="ARBA" id="ARBA00022490"/>
    </source>
</evidence>
<dbReference type="CTD" id="35816"/>
<name>A0A0A1X9I3_ZEUCU</name>
<dbReference type="GeneID" id="105213347"/>
<evidence type="ECO:0000256" key="5">
    <source>
        <dbReference type="ARBA" id="ARBA00022790"/>
    </source>
</evidence>
<dbReference type="GO" id="GO:0010387">
    <property type="term" value="P:COP9 signalosome assembly"/>
    <property type="evidence" value="ECO:0007669"/>
    <property type="project" value="InterPro"/>
</dbReference>
<dbReference type="EMBL" id="GBXI01006686">
    <property type="protein sequence ID" value="JAD07606.1"/>
    <property type="molecule type" value="Transcribed_RNA"/>
</dbReference>
<dbReference type="Pfam" id="PF01399">
    <property type="entry name" value="PCI"/>
    <property type="match status" value="1"/>
</dbReference>
<dbReference type="GO" id="GO:0008180">
    <property type="term" value="C:COP9 signalosome"/>
    <property type="evidence" value="ECO:0007669"/>
    <property type="project" value="UniProtKB-KW"/>
</dbReference>
<dbReference type="InterPro" id="IPR045237">
    <property type="entry name" value="COPS7/eIF3m"/>
</dbReference>
<dbReference type="PANTHER" id="PTHR15350">
    <property type="entry name" value="COP9 SIGNALOSOME COMPLEX SUBUNIT 7/DENDRITIC CELL PROTEIN GA17"/>
    <property type="match status" value="1"/>
</dbReference>
<protein>
    <submittedName>
        <fullName evidence="9">COP9 signalosome complex subunit 7</fullName>
    </submittedName>
</protein>